<dbReference type="Gene3D" id="2.60.15.10">
    <property type="entry name" value="F0F1 ATP synthase delta/epsilon subunit, N-terminal"/>
    <property type="match status" value="1"/>
</dbReference>
<keyword evidence="8" id="KW-0066">ATP synthesis</keyword>
<gene>
    <name evidence="10" type="primary">atpC</name>
    <name evidence="10" type="ORF">K8U91_11395</name>
</gene>
<comment type="subunit">
    <text evidence="8">F-type ATPases have 2 components, CF(1) - the catalytic core - and CF(0) - the membrane proton channel. CF(1) has five subunits: alpha(3), beta(3), gamma(1), delta(1), epsilon(1). CF(0) has three main subunits: a, b and c.</text>
</comment>
<dbReference type="EMBL" id="DYUD01000030">
    <property type="protein sequence ID" value="HJG90060.1"/>
    <property type="molecule type" value="Genomic_DNA"/>
</dbReference>
<evidence type="ECO:0000256" key="7">
    <source>
        <dbReference type="ARBA" id="ARBA00023196"/>
    </source>
</evidence>
<evidence type="ECO:0000256" key="2">
    <source>
        <dbReference type="ARBA" id="ARBA00004184"/>
    </source>
</evidence>
<keyword evidence="4 8" id="KW-0813">Transport</keyword>
<keyword evidence="7 8" id="KW-0139">CF(1)</keyword>
<dbReference type="RefSeq" id="WP_272960813.1">
    <property type="nucleotide sequence ID" value="NZ_CAKMIC010000013.1"/>
</dbReference>
<keyword evidence="5 8" id="KW-0406">Ion transport</keyword>
<comment type="subcellular location">
    <subcellularLocation>
        <location evidence="2">Endomembrane system</location>
        <topology evidence="2">Peripheral membrane protein</topology>
    </subcellularLocation>
</comment>
<dbReference type="InterPro" id="IPR036771">
    <property type="entry name" value="ATPsynth_dsu/esu_N"/>
</dbReference>
<dbReference type="AlphaFoldDB" id="A0A921MT29"/>
<name>A0A921MT29_9BACT</name>
<dbReference type="CDD" id="cd12152">
    <property type="entry name" value="F1-ATPase_delta"/>
    <property type="match status" value="1"/>
</dbReference>
<feature type="domain" description="ATP synthase F1 complex delta/epsilon subunit N-terminal" evidence="9">
    <location>
        <begin position="2"/>
        <end position="76"/>
    </location>
</feature>
<evidence type="ECO:0000313" key="11">
    <source>
        <dbReference type="Proteomes" id="UP000757103"/>
    </source>
</evidence>
<evidence type="ECO:0000256" key="1">
    <source>
        <dbReference type="ARBA" id="ARBA00003543"/>
    </source>
</evidence>
<dbReference type="SUPFAM" id="SSF51344">
    <property type="entry name" value="Epsilon subunit of F1F0-ATP synthase N-terminal domain"/>
    <property type="match status" value="1"/>
</dbReference>
<evidence type="ECO:0000256" key="3">
    <source>
        <dbReference type="ARBA" id="ARBA00005712"/>
    </source>
</evidence>
<evidence type="ECO:0000256" key="4">
    <source>
        <dbReference type="ARBA" id="ARBA00022448"/>
    </source>
</evidence>
<organism evidence="10 11">
    <name type="scientific">Barnesiella viscericola</name>
    <dbReference type="NCBI Taxonomy" id="397865"/>
    <lineage>
        <taxon>Bacteria</taxon>
        <taxon>Pseudomonadati</taxon>
        <taxon>Bacteroidota</taxon>
        <taxon>Bacteroidia</taxon>
        <taxon>Bacteroidales</taxon>
        <taxon>Barnesiellaceae</taxon>
        <taxon>Barnesiella</taxon>
    </lineage>
</organism>
<accession>A0A921MT29</accession>
<evidence type="ECO:0000256" key="5">
    <source>
        <dbReference type="ARBA" id="ARBA00023065"/>
    </source>
</evidence>
<comment type="caution">
    <text evidence="10">The sequence shown here is derived from an EMBL/GenBank/DDBJ whole genome shotgun (WGS) entry which is preliminary data.</text>
</comment>
<dbReference type="InterPro" id="IPR020546">
    <property type="entry name" value="ATP_synth_F1_dsu/esu_N"/>
</dbReference>
<evidence type="ECO:0000259" key="9">
    <source>
        <dbReference type="Pfam" id="PF02823"/>
    </source>
</evidence>
<evidence type="ECO:0000313" key="10">
    <source>
        <dbReference type="EMBL" id="HJG90060.1"/>
    </source>
</evidence>
<dbReference type="NCBIfam" id="TIGR01216">
    <property type="entry name" value="ATP_synt_epsi"/>
    <property type="match status" value="1"/>
</dbReference>
<keyword evidence="6" id="KW-0472">Membrane</keyword>
<evidence type="ECO:0000256" key="6">
    <source>
        <dbReference type="ARBA" id="ARBA00023136"/>
    </source>
</evidence>
<reference evidence="10" key="1">
    <citation type="journal article" date="2021" name="PeerJ">
        <title>Extensive microbial diversity within the chicken gut microbiome revealed by metagenomics and culture.</title>
        <authorList>
            <person name="Gilroy R."/>
            <person name="Ravi A."/>
            <person name="Getino M."/>
            <person name="Pursley I."/>
            <person name="Horton D.L."/>
            <person name="Alikhan N.F."/>
            <person name="Baker D."/>
            <person name="Gharbi K."/>
            <person name="Hall N."/>
            <person name="Watson M."/>
            <person name="Adriaenssens E.M."/>
            <person name="Foster-Nyarko E."/>
            <person name="Jarju S."/>
            <person name="Secka A."/>
            <person name="Antonio M."/>
            <person name="Oren A."/>
            <person name="Chaudhuri R.R."/>
            <person name="La Ragione R."/>
            <person name="Hildebrand F."/>
            <person name="Pallen M.J."/>
        </authorList>
    </citation>
    <scope>NUCLEOTIDE SEQUENCE</scope>
    <source>
        <strain evidence="10">CHK121-7720</strain>
    </source>
</reference>
<reference evidence="10" key="2">
    <citation type="submission" date="2021-09" db="EMBL/GenBank/DDBJ databases">
        <authorList>
            <person name="Gilroy R."/>
        </authorList>
    </citation>
    <scope>NUCLEOTIDE SEQUENCE</scope>
    <source>
        <strain evidence="10">CHK121-7720</strain>
    </source>
</reference>
<dbReference type="Pfam" id="PF02823">
    <property type="entry name" value="ATP-synt_DE_N"/>
    <property type="match status" value="1"/>
</dbReference>
<dbReference type="Proteomes" id="UP000757103">
    <property type="component" value="Unassembled WGS sequence"/>
</dbReference>
<dbReference type="GO" id="GO:0012505">
    <property type="term" value="C:endomembrane system"/>
    <property type="evidence" value="ECO:0007669"/>
    <property type="project" value="UniProtKB-SubCell"/>
</dbReference>
<dbReference type="GO" id="GO:0045259">
    <property type="term" value="C:proton-transporting ATP synthase complex"/>
    <property type="evidence" value="ECO:0007669"/>
    <property type="project" value="UniProtKB-KW"/>
</dbReference>
<evidence type="ECO:0000256" key="8">
    <source>
        <dbReference type="RuleBase" id="RU003656"/>
    </source>
</evidence>
<dbReference type="GO" id="GO:0046933">
    <property type="term" value="F:proton-transporting ATP synthase activity, rotational mechanism"/>
    <property type="evidence" value="ECO:0007669"/>
    <property type="project" value="InterPro"/>
</dbReference>
<dbReference type="InterPro" id="IPR001469">
    <property type="entry name" value="ATP_synth_F1_dsu/esu"/>
</dbReference>
<proteinExistence type="inferred from homology"/>
<comment type="similarity">
    <text evidence="3 8">Belongs to the ATPase epsilon chain family.</text>
</comment>
<comment type="function">
    <text evidence="1">Produces ATP from ADP in the presence of a proton gradient across the membrane.</text>
</comment>
<sequence>MVLEIISSEQILFQGEVESVTLPGAQGSFTVLENHASLVSTLDAGTIEYVTAGERHSVPVGGGFVDVDNNRVAVCVR</sequence>
<protein>
    <submittedName>
        <fullName evidence="10">ATP synthase F1 subunit epsilon</fullName>
    </submittedName>
</protein>